<dbReference type="InterPro" id="IPR013974">
    <property type="entry name" value="SAF"/>
</dbReference>
<comment type="subcellular location">
    <subcellularLocation>
        <location evidence="1">Periplasm</location>
    </subcellularLocation>
</comment>
<protein>
    <submittedName>
        <fullName evidence="7">Flagellar basal body P-ring formation protein FlgA</fullName>
    </submittedName>
</protein>
<feature type="signal peptide" evidence="5">
    <location>
        <begin position="1"/>
        <end position="19"/>
    </location>
</feature>
<dbReference type="AlphaFoldDB" id="A0A7C2P3Z6"/>
<dbReference type="SMART" id="SM00858">
    <property type="entry name" value="SAF"/>
    <property type="match status" value="1"/>
</dbReference>
<evidence type="ECO:0000256" key="4">
    <source>
        <dbReference type="SAM" id="MobiDB-lite"/>
    </source>
</evidence>
<dbReference type="Gene3D" id="3.90.1210.10">
    <property type="entry name" value="Antifreeze-like/N-acetylneuraminic acid synthase C-terminal domain"/>
    <property type="match status" value="1"/>
</dbReference>
<feature type="chain" id="PRO_5027617504" evidence="5">
    <location>
        <begin position="20"/>
        <end position="363"/>
    </location>
</feature>
<gene>
    <name evidence="7" type="primary">flgA</name>
    <name evidence="7" type="ORF">ENQ76_10760</name>
</gene>
<keyword evidence="7" id="KW-0966">Cell projection</keyword>
<dbReference type="InterPro" id="IPR039246">
    <property type="entry name" value="Flagellar_FlgA"/>
</dbReference>
<reference evidence="7" key="1">
    <citation type="journal article" date="2020" name="mSystems">
        <title>Genome- and Community-Level Interaction Insights into Carbon Utilization and Element Cycling Functions of Hydrothermarchaeota in Hydrothermal Sediment.</title>
        <authorList>
            <person name="Zhou Z."/>
            <person name="Liu Y."/>
            <person name="Xu W."/>
            <person name="Pan J."/>
            <person name="Luo Z.H."/>
            <person name="Li M."/>
        </authorList>
    </citation>
    <scope>NUCLEOTIDE SEQUENCE [LARGE SCALE GENOMIC DNA]</scope>
    <source>
        <strain evidence="7">SpSt-339</strain>
    </source>
</reference>
<keyword evidence="2 5" id="KW-0732">Signal</keyword>
<organism evidence="7">
    <name type="scientific">Schlesneria paludicola</name>
    <dbReference type="NCBI Taxonomy" id="360056"/>
    <lineage>
        <taxon>Bacteria</taxon>
        <taxon>Pseudomonadati</taxon>
        <taxon>Planctomycetota</taxon>
        <taxon>Planctomycetia</taxon>
        <taxon>Planctomycetales</taxon>
        <taxon>Planctomycetaceae</taxon>
        <taxon>Schlesneria</taxon>
    </lineage>
</organism>
<evidence type="ECO:0000256" key="2">
    <source>
        <dbReference type="ARBA" id="ARBA00022729"/>
    </source>
</evidence>
<dbReference type="NCBIfam" id="TIGR03170">
    <property type="entry name" value="flgA_cterm"/>
    <property type="match status" value="1"/>
</dbReference>
<dbReference type="CDD" id="cd11614">
    <property type="entry name" value="SAF_CpaB_FlgA_like"/>
    <property type="match status" value="1"/>
</dbReference>
<dbReference type="GO" id="GO:0044780">
    <property type="term" value="P:bacterial-type flagellum assembly"/>
    <property type="evidence" value="ECO:0007669"/>
    <property type="project" value="InterPro"/>
</dbReference>
<comment type="caution">
    <text evidence="7">The sequence shown here is derived from an EMBL/GenBank/DDBJ whole genome shotgun (WGS) entry which is preliminary data.</text>
</comment>
<name>A0A7C2P3Z6_9PLAN</name>
<dbReference type="GO" id="GO:0042597">
    <property type="term" value="C:periplasmic space"/>
    <property type="evidence" value="ECO:0007669"/>
    <property type="project" value="UniProtKB-SubCell"/>
</dbReference>
<feature type="compositionally biased region" description="Pro residues" evidence="4">
    <location>
        <begin position="106"/>
        <end position="117"/>
    </location>
</feature>
<accession>A0A7C2P3Z6</accession>
<proteinExistence type="predicted"/>
<evidence type="ECO:0000256" key="5">
    <source>
        <dbReference type="SAM" id="SignalP"/>
    </source>
</evidence>
<evidence type="ECO:0000256" key="1">
    <source>
        <dbReference type="ARBA" id="ARBA00004418"/>
    </source>
</evidence>
<evidence type="ECO:0000256" key="3">
    <source>
        <dbReference type="ARBA" id="ARBA00022764"/>
    </source>
</evidence>
<dbReference type="InterPro" id="IPR017585">
    <property type="entry name" value="SAF_FlgA"/>
</dbReference>
<evidence type="ECO:0000259" key="6">
    <source>
        <dbReference type="SMART" id="SM00858"/>
    </source>
</evidence>
<feature type="domain" description="SAF" evidence="6">
    <location>
        <begin position="227"/>
        <end position="286"/>
    </location>
</feature>
<evidence type="ECO:0000313" key="7">
    <source>
        <dbReference type="EMBL" id="HEN15933.1"/>
    </source>
</evidence>
<dbReference type="EMBL" id="DSOK01000302">
    <property type="protein sequence ID" value="HEN15933.1"/>
    <property type="molecule type" value="Genomic_DNA"/>
</dbReference>
<keyword evidence="7" id="KW-0969">Cilium</keyword>
<sequence length="363" mass="38862">MPRRLAIIVLLSLPLPVVAAVVDVRERVTVAEGSLVRLKDVASISDAEPIKAAALGEITLAPAPAAGRSQRLGFEDLRQRLQVHGVNLAEIELRGQSNVTVTTASKPPPPPPRPVAVPPKREVERPAPPQPAPRVPTRQEVEQANKRIETALLRVFRLTDEPSAPLSVRCNCDLSDVPLILTASTDQIRFAESQLPVGAEQTVTAHWKNAAGDLQTVLVPVSVEVLPRRLAVRRAVPGGVPLQPDDLEWVSARLTPDAVTQLAEVVGKEATRSLREGTLLDKSMLAPVQLIRSNDIVTVQVLRPGIAVRRMFKATSSGALHDTVSLVAVDDPRLKIQAVVTGYHEATMPDPAASANASRGGPP</sequence>
<feature type="region of interest" description="Disordered" evidence="4">
    <location>
        <begin position="99"/>
        <end position="141"/>
    </location>
</feature>
<keyword evidence="7" id="KW-0282">Flagellum</keyword>
<keyword evidence="3" id="KW-0574">Periplasm</keyword>
<dbReference type="PANTHER" id="PTHR36307:SF1">
    <property type="entry name" value="FLAGELLA BASAL BODY P-RING FORMATION PROTEIN FLGA"/>
    <property type="match status" value="1"/>
</dbReference>
<dbReference type="Pfam" id="PF13144">
    <property type="entry name" value="ChapFlgA"/>
    <property type="match status" value="1"/>
</dbReference>
<dbReference type="PANTHER" id="PTHR36307">
    <property type="entry name" value="FLAGELLA BASAL BODY P-RING FORMATION PROTEIN FLGA"/>
    <property type="match status" value="1"/>
</dbReference>